<evidence type="ECO:0000313" key="4">
    <source>
        <dbReference type="Proteomes" id="UP000239001"/>
    </source>
</evidence>
<keyword evidence="1" id="KW-1133">Transmembrane helix</keyword>
<keyword evidence="4" id="KW-1185">Reference proteome</keyword>
<gene>
    <name evidence="3" type="ORF">C7H19_08525</name>
</gene>
<reference evidence="3 4" key="2">
    <citation type="submission" date="2018-03" db="EMBL/GenBank/DDBJ databases">
        <authorList>
            <person name="Keele B.F."/>
        </authorList>
    </citation>
    <scope>NUCLEOTIDE SEQUENCE [LARGE SCALE GENOMIC DNA]</scope>
    <source>
        <strain evidence="3 4">CCALA 016</strain>
    </source>
</reference>
<dbReference type="OrthoDB" id="2873672at2"/>
<dbReference type="RefSeq" id="WP_106456459.1">
    <property type="nucleotide sequence ID" value="NZ_PXOH01000007.1"/>
</dbReference>
<dbReference type="Proteomes" id="UP000239001">
    <property type="component" value="Unassembled WGS sequence"/>
</dbReference>
<evidence type="ECO:0000313" key="3">
    <source>
        <dbReference type="EMBL" id="PSF37593.1"/>
    </source>
</evidence>
<sequence length="175" mass="18759">MTQTPTPNIPPIVESDEREFLDSGVPSTVAIAKHPLHPLIVTFPIAFLTGALVTDLAYWLTGDLFWARGSFWLILAGVATSLVAAATGLADFLRIERVRQHSAGWIHLIGNIAAIVLSLINLVLRWNNQAGAIVPVGLLISLVVGTILGVTGWFGAELIYRHKVAVIGNGPNSRP</sequence>
<protein>
    <recommendedName>
        <fullName evidence="2">DUF2231 domain-containing protein</fullName>
    </recommendedName>
</protein>
<dbReference type="AlphaFoldDB" id="A0A2T1LYX5"/>
<feature type="transmembrane region" description="Helical" evidence="1">
    <location>
        <begin position="39"/>
        <end position="59"/>
    </location>
</feature>
<dbReference type="InterPro" id="IPR019251">
    <property type="entry name" value="DUF2231_TM"/>
</dbReference>
<proteinExistence type="predicted"/>
<keyword evidence="1" id="KW-0812">Transmembrane</keyword>
<dbReference type="Pfam" id="PF09990">
    <property type="entry name" value="DUF2231"/>
    <property type="match status" value="1"/>
</dbReference>
<evidence type="ECO:0000259" key="2">
    <source>
        <dbReference type="Pfam" id="PF09990"/>
    </source>
</evidence>
<dbReference type="EMBL" id="PXOH01000007">
    <property type="protein sequence ID" value="PSF37593.1"/>
    <property type="molecule type" value="Genomic_DNA"/>
</dbReference>
<name>A0A2T1LYX5_9CHRO</name>
<comment type="caution">
    <text evidence="3">The sequence shown here is derived from an EMBL/GenBank/DDBJ whole genome shotgun (WGS) entry which is preliminary data.</text>
</comment>
<feature type="transmembrane region" description="Helical" evidence="1">
    <location>
        <begin position="71"/>
        <end position="93"/>
    </location>
</feature>
<reference evidence="3 4" key="1">
    <citation type="submission" date="2018-03" db="EMBL/GenBank/DDBJ databases">
        <title>The ancient ancestry and fast evolution of plastids.</title>
        <authorList>
            <person name="Moore K.R."/>
            <person name="Magnabosco C."/>
            <person name="Momper L."/>
            <person name="Gold D.A."/>
            <person name="Bosak T."/>
            <person name="Fournier G.P."/>
        </authorList>
    </citation>
    <scope>NUCLEOTIDE SEQUENCE [LARGE SCALE GENOMIC DNA]</scope>
    <source>
        <strain evidence="3 4">CCALA 016</strain>
    </source>
</reference>
<organism evidence="3 4">
    <name type="scientific">Aphanothece hegewaldii CCALA 016</name>
    <dbReference type="NCBI Taxonomy" id="2107694"/>
    <lineage>
        <taxon>Bacteria</taxon>
        <taxon>Bacillati</taxon>
        <taxon>Cyanobacteriota</taxon>
        <taxon>Cyanophyceae</taxon>
        <taxon>Oscillatoriophycideae</taxon>
        <taxon>Chroococcales</taxon>
        <taxon>Aphanothecaceae</taxon>
        <taxon>Aphanothece</taxon>
    </lineage>
</organism>
<feature type="domain" description="DUF2231" evidence="2">
    <location>
        <begin position="33"/>
        <end position="166"/>
    </location>
</feature>
<feature type="transmembrane region" description="Helical" evidence="1">
    <location>
        <begin position="105"/>
        <end position="124"/>
    </location>
</feature>
<dbReference type="PIRSF" id="PIRSF029509">
    <property type="entry name" value="UCP029509"/>
    <property type="match status" value="1"/>
</dbReference>
<evidence type="ECO:0000256" key="1">
    <source>
        <dbReference type="SAM" id="Phobius"/>
    </source>
</evidence>
<accession>A0A2T1LYX5</accession>
<dbReference type="InterPro" id="IPR016923">
    <property type="entry name" value="UCP029509"/>
</dbReference>
<keyword evidence="1" id="KW-0472">Membrane</keyword>
<feature type="transmembrane region" description="Helical" evidence="1">
    <location>
        <begin position="130"/>
        <end position="154"/>
    </location>
</feature>